<accession>A0A850DNF2</accession>
<dbReference type="EMBL" id="JABMCG010000052">
    <property type="protein sequence ID" value="NUU26724.1"/>
    <property type="molecule type" value="Genomic_DNA"/>
</dbReference>
<reference evidence="1 2" key="1">
    <citation type="submission" date="2020-05" db="EMBL/GenBank/DDBJ databases">
        <title>Genome Sequencing of Type Strains.</title>
        <authorList>
            <person name="Lemaire J.F."/>
            <person name="Inderbitzin P."/>
            <person name="Gregorio O.A."/>
            <person name="Collins S.B."/>
            <person name="Wespe N."/>
            <person name="Knight-Connoni V."/>
        </authorList>
    </citation>
    <scope>NUCLEOTIDE SEQUENCE [LARGE SCALE GENOMIC DNA]</scope>
    <source>
        <strain evidence="1 2">DSM 20512</strain>
    </source>
</reference>
<comment type="caution">
    <text evidence="1">The sequence shown here is derived from an EMBL/GenBank/DDBJ whole genome shotgun (WGS) entry which is preliminary data.</text>
</comment>
<protein>
    <submittedName>
        <fullName evidence="1">Uncharacterized protein</fullName>
    </submittedName>
</protein>
<gene>
    <name evidence="1" type="ORF">HP467_01140</name>
</gene>
<dbReference type="AlphaFoldDB" id="A0A850DNF2"/>
<name>A0A850DNF2_9MICO</name>
<dbReference type="Proteomes" id="UP000539146">
    <property type="component" value="Unassembled WGS sequence"/>
</dbReference>
<sequence>MITRLDIAKARARVALARLSGEVLPEAVHARAAMVFSESPHTRRAWERSEDLPGIHAGGREFGSPMLPAVEDVVRWPTARDVMLIDSGIFDRESLAALEARVAQGELDDVIRRTWQQSIDESLVQSATARKIGVGIPKIRWMLSVGDLFAFVADGTLRFPLWQFTGDPLEPVIPHLSRLVEAFSEQLTPASIRGFMTTPHTETQVAGRSVTPFEWLRAGGDVETLVELLDSHLM</sequence>
<organism evidence="1 2">
    <name type="scientific">Curtobacterium citreum</name>
    <dbReference type="NCBI Taxonomy" id="2036"/>
    <lineage>
        <taxon>Bacteria</taxon>
        <taxon>Bacillati</taxon>
        <taxon>Actinomycetota</taxon>
        <taxon>Actinomycetes</taxon>
        <taxon>Micrococcales</taxon>
        <taxon>Microbacteriaceae</taxon>
        <taxon>Curtobacterium</taxon>
    </lineage>
</organism>
<evidence type="ECO:0000313" key="1">
    <source>
        <dbReference type="EMBL" id="NUU26724.1"/>
    </source>
</evidence>
<evidence type="ECO:0000313" key="2">
    <source>
        <dbReference type="Proteomes" id="UP000539146"/>
    </source>
</evidence>
<dbReference type="RefSeq" id="WP_175324931.1">
    <property type="nucleotide sequence ID" value="NZ_BAAAWP010000001.1"/>
</dbReference>
<proteinExistence type="predicted"/>